<name>A0A1T5BQJ7_9FIRM</name>
<proteinExistence type="predicted"/>
<dbReference type="Proteomes" id="UP000243406">
    <property type="component" value="Unassembled WGS sequence"/>
</dbReference>
<dbReference type="EMBL" id="FUYN01000003">
    <property type="protein sequence ID" value="SKB49434.1"/>
    <property type="molecule type" value="Genomic_DNA"/>
</dbReference>
<dbReference type="OrthoDB" id="1752867at2"/>
<keyword evidence="2" id="KW-1185">Reference proteome</keyword>
<gene>
    <name evidence="1" type="ORF">SAMN02745120_1797</name>
</gene>
<protein>
    <submittedName>
        <fullName evidence="1">Uncharacterized protein</fullName>
    </submittedName>
</protein>
<dbReference type="RefSeq" id="WP_079589623.1">
    <property type="nucleotide sequence ID" value="NZ_FUYN01000003.1"/>
</dbReference>
<reference evidence="2" key="1">
    <citation type="submission" date="2017-02" db="EMBL/GenBank/DDBJ databases">
        <authorList>
            <person name="Varghese N."/>
            <person name="Submissions S."/>
        </authorList>
    </citation>
    <scope>NUCLEOTIDE SEQUENCE [LARGE SCALE GENOMIC DNA]</scope>
    <source>
        <strain evidence="2">ATCC 35199</strain>
    </source>
</reference>
<accession>A0A1T5BQJ7</accession>
<dbReference type="AlphaFoldDB" id="A0A1T5BQJ7"/>
<evidence type="ECO:0000313" key="1">
    <source>
        <dbReference type="EMBL" id="SKB49434.1"/>
    </source>
</evidence>
<organism evidence="1 2">
    <name type="scientific">Acetoanaerobium noterae</name>
    <dbReference type="NCBI Taxonomy" id="745369"/>
    <lineage>
        <taxon>Bacteria</taxon>
        <taxon>Bacillati</taxon>
        <taxon>Bacillota</taxon>
        <taxon>Clostridia</taxon>
        <taxon>Peptostreptococcales</taxon>
        <taxon>Filifactoraceae</taxon>
        <taxon>Acetoanaerobium</taxon>
    </lineage>
</organism>
<evidence type="ECO:0000313" key="2">
    <source>
        <dbReference type="Proteomes" id="UP000243406"/>
    </source>
</evidence>
<sequence length="96" mass="11345">MNYISIEKPSPYDNVISFDIFKYSDEVTLETQLFSLDIIKINPLEQFKEKIKPSYKVLVYDVHVEKQDIDFNEIAKIVNQECFEIESMDIFISITI</sequence>